<dbReference type="EMBL" id="JARTLI010000005">
    <property type="protein sequence ID" value="MED5051388.1"/>
    <property type="molecule type" value="Genomic_DNA"/>
</dbReference>
<keyword evidence="7 8" id="KW-0472">Membrane</keyword>
<dbReference type="AlphaFoldDB" id="A0ABD5IU35"/>
<dbReference type="GO" id="GO:0016020">
    <property type="term" value="C:membrane"/>
    <property type="evidence" value="ECO:0007669"/>
    <property type="project" value="UniProtKB-SubCell"/>
</dbReference>
<feature type="transmembrane region" description="Helical" evidence="8">
    <location>
        <begin position="80"/>
        <end position="99"/>
    </location>
</feature>
<feature type="transmembrane region" description="Helical" evidence="8">
    <location>
        <begin position="38"/>
        <end position="60"/>
    </location>
</feature>
<dbReference type="Pfam" id="PF03845">
    <property type="entry name" value="Spore_permease"/>
    <property type="match status" value="1"/>
</dbReference>
<name>A0ABD5IU35_9BACL</name>
<evidence type="ECO:0000256" key="1">
    <source>
        <dbReference type="ARBA" id="ARBA00004141"/>
    </source>
</evidence>
<evidence type="ECO:0000256" key="6">
    <source>
        <dbReference type="ARBA" id="ARBA00022989"/>
    </source>
</evidence>
<reference evidence="9 10" key="1">
    <citation type="submission" date="2023-03" db="EMBL/GenBank/DDBJ databases">
        <title>Bacillus Genome Sequencing.</title>
        <authorList>
            <person name="Dunlap C."/>
        </authorList>
    </citation>
    <scope>NUCLEOTIDE SEQUENCE [LARGE SCALE GENOMIC DNA]</scope>
    <source>
        <strain evidence="9 10">NRS-38</strain>
    </source>
</reference>
<dbReference type="NCBIfam" id="TIGR00912">
    <property type="entry name" value="2A0309"/>
    <property type="match status" value="1"/>
</dbReference>
<feature type="transmembrane region" description="Helical" evidence="8">
    <location>
        <begin position="301"/>
        <end position="319"/>
    </location>
</feature>
<evidence type="ECO:0000256" key="3">
    <source>
        <dbReference type="ARBA" id="ARBA00022448"/>
    </source>
</evidence>
<evidence type="ECO:0000256" key="4">
    <source>
        <dbReference type="ARBA" id="ARBA00022544"/>
    </source>
</evidence>
<proteinExistence type="inferred from homology"/>
<feature type="transmembrane region" description="Helical" evidence="8">
    <location>
        <begin position="144"/>
        <end position="162"/>
    </location>
</feature>
<evidence type="ECO:0000256" key="2">
    <source>
        <dbReference type="ARBA" id="ARBA00007998"/>
    </source>
</evidence>
<dbReference type="RefSeq" id="WP_328217596.1">
    <property type="nucleotide sequence ID" value="NZ_JARTLI010000005.1"/>
</dbReference>
<keyword evidence="6 8" id="KW-1133">Transmembrane helix</keyword>
<keyword evidence="4" id="KW-0309">Germination</keyword>
<evidence type="ECO:0000256" key="7">
    <source>
        <dbReference type="ARBA" id="ARBA00023136"/>
    </source>
</evidence>
<comment type="subcellular location">
    <subcellularLocation>
        <location evidence="1">Membrane</location>
        <topology evidence="1">Multi-pass membrane protein</topology>
    </subcellularLocation>
</comment>
<evidence type="ECO:0000256" key="5">
    <source>
        <dbReference type="ARBA" id="ARBA00022692"/>
    </source>
</evidence>
<feature type="transmembrane region" description="Helical" evidence="8">
    <location>
        <begin position="213"/>
        <end position="235"/>
    </location>
</feature>
<keyword evidence="3" id="KW-0813">Transport</keyword>
<gene>
    <name evidence="9" type="ORF">P9850_05865</name>
</gene>
<accession>A0ABD5IU35</accession>
<protein>
    <submittedName>
        <fullName evidence="9">Endospore germination permease</fullName>
    </submittedName>
</protein>
<keyword evidence="5 8" id="KW-0812">Transmembrane</keyword>
<dbReference type="Proteomes" id="UP001339962">
    <property type="component" value="Unassembled WGS sequence"/>
</dbReference>
<feature type="transmembrane region" description="Helical" evidence="8">
    <location>
        <begin position="119"/>
        <end position="137"/>
    </location>
</feature>
<feature type="transmembrane region" description="Helical" evidence="8">
    <location>
        <begin position="12"/>
        <end position="32"/>
    </location>
</feature>
<feature type="transmembrane region" description="Helical" evidence="8">
    <location>
        <begin position="270"/>
        <end position="289"/>
    </location>
</feature>
<sequence>MNHYPLSIVQVLFIFLLSVGLMDHVIVIPLLLDAAHRDAWISAILTLGLLPVWMVLLYFIMKQSKQTNLFIWLKNEFSSVIAYIVSFSGTLLLVIISYVTLKDTVTFTTTTYLTSTPSWIIILLLVGLCFYNAYLGIDSIAKTSGIVLPFVVIFGVLVMLSTVPHKDYSLLKPIMENGWDPVLKGMIYTGAGYAEIIMILFMQHRLQPKFPFLGLLFIGIFAASLSIGPTIGAIIEFGPRNARILRYPAFEQWRLVNLGTYIEHIDFLSIYQWLSGAFIRISFATALIPELFAVSNKQTRRWILIFVYVVICTLSLLPVSDPQFLDILNQFILPFSLYFMLSLSGLLGILAFISYIKTRRGS</sequence>
<evidence type="ECO:0000256" key="8">
    <source>
        <dbReference type="SAM" id="Phobius"/>
    </source>
</evidence>
<feature type="transmembrane region" description="Helical" evidence="8">
    <location>
        <begin position="331"/>
        <end position="356"/>
    </location>
</feature>
<evidence type="ECO:0000313" key="9">
    <source>
        <dbReference type="EMBL" id="MED5051388.1"/>
    </source>
</evidence>
<dbReference type="PANTHER" id="PTHR34975:SF2">
    <property type="entry name" value="SPORE GERMINATION PROTEIN A2"/>
    <property type="match status" value="1"/>
</dbReference>
<dbReference type="PANTHER" id="PTHR34975">
    <property type="entry name" value="SPORE GERMINATION PROTEIN A2"/>
    <property type="match status" value="1"/>
</dbReference>
<feature type="transmembrane region" description="Helical" evidence="8">
    <location>
        <begin position="182"/>
        <end position="201"/>
    </location>
</feature>
<organism evidence="9 10">
    <name type="scientific">Anoxybacteroides rupiense</name>
    <dbReference type="NCBI Taxonomy" id="311460"/>
    <lineage>
        <taxon>Bacteria</taxon>
        <taxon>Bacillati</taxon>
        <taxon>Bacillota</taxon>
        <taxon>Bacilli</taxon>
        <taxon>Bacillales</taxon>
        <taxon>Anoxybacillaceae</taxon>
        <taxon>Anoxybacteroides</taxon>
    </lineage>
</organism>
<comment type="caution">
    <text evidence="9">The sequence shown here is derived from an EMBL/GenBank/DDBJ whole genome shotgun (WGS) entry which is preliminary data.</text>
</comment>
<evidence type="ECO:0000313" key="10">
    <source>
        <dbReference type="Proteomes" id="UP001339962"/>
    </source>
</evidence>
<dbReference type="InterPro" id="IPR004761">
    <property type="entry name" value="Spore_GerAB"/>
</dbReference>
<comment type="similarity">
    <text evidence="2">Belongs to the amino acid-polyamine-organocation (APC) superfamily. Spore germination protein (SGP) (TC 2.A.3.9) family.</text>
</comment>